<gene>
    <name evidence="2" type="ORF">RFI_13075</name>
</gene>
<evidence type="ECO:0000313" key="3">
    <source>
        <dbReference type="Proteomes" id="UP000023152"/>
    </source>
</evidence>
<dbReference type="Proteomes" id="UP000023152">
    <property type="component" value="Unassembled WGS sequence"/>
</dbReference>
<keyword evidence="1" id="KW-0472">Membrane</keyword>
<evidence type="ECO:0000313" key="2">
    <source>
        <dbReference type="EMBL" id="ETO24085.1"/>
    </source>
</evidence>
<protein>
    <submittedName>
        <fullName evidence="2">Uncharacterized protein</fullName>
    </submittedName>
</protein>
<feature type="transmembrane region" description="Helical" evidence="1">
    <location>
        <begin position="90"/>
        <end position="111"/>
    </location>
</feature>
<organism evidence="2 3">
    <name type="scientific">Reticulomyxa filosa</name>
    <dbReference type="NCBI Taxonomy" id="46433"/>
    <lineage>
        <taxon>Eukaryota</taxon>
        <taxon>Sar</taxon>
        <taxon>Rhizaria</taxon>
        <taxon>Retaria</taxon>
        <taxon>Foraminifera</taxon>
        <taxon>Monothalamids</taxon>
        <taxon>Reticulomyxidae</taxon>
        <taxon>Reticulomyxa</taxon>
    </lineage>
</organism>
<name>X6NCP1_RETFI</name>
<keyword evidence="1" id="KW-0812">Transmembrane</keyword>
<comment type="caution">
    <text evidence="2">The sequence shown here is derived from an EMBL/GenBank/DDBJ whole genome shotgun (WGS) entry which is preliminary data.</text>
</comment>
<proteinExistence type="predicted"/>
<evidence type="ECO:0000256" key="1">
    <source>
        <dbReference type="SAM" id="Phobius"/>
    </source>
</evidence>
<keyword evidence="3" id="KW-1185">Reference proteome</keyword>
<feature type="transmembrane region" description="Helical" evidence="1">
    <location>
        <begin position="12"/>
        <end position="32"/>
    </location>
</feature>
<accession>X6NCP1</accession>
<sequence>MGCEEALKAYHTPWPIVLVGLAWQCIIAFVLMSNSITTSSRQNSPSNEKDDFENNKVEQISVNENDPLILSENRYNIVKKWSRRISNHRYYRRLQMFLAIYETASMIIVVVTDMTTFGDYLKNHKDLSGWIHYQCYAKILLSSSNGKTLMVNTLRIFVGRFLFYFQKKQTE</sequence>
<dbReference type="AlphaFoldDB" id="X6NCP1"/>
<dbReference type="EMBL" id="ASPP01009463">
    <property type="protein sequence ID" value="ETO24085.1"/>
    <property type="molecule type" value="Genomic_DNA"/>
</dbReference>
<keyword evidence="1" id="KW-1133">Transmembrane helix</keyword>
<reference evidence="2 3" key="1">
    <citation type="journal article" date="2013" name="Curr. Biol.">
        <title>The Genome of the Foraminiferan Reticulomyxa filosa.</title>
        <authorList>
            <person name="Glockner G."/>
            <person name="Hulsmann N."/>
            <person name="Schleicher M."/>
            <person name="Noegel A.A."/>
            <person name="Eichinger L."/>
            <person name="Gallinger C."/>
            <person name="Pawlowski J."/>
            <person name="Sierra R."/>
            <person name="Euteneuer U."/>
            <person name="Pillet L."/>
            <person name="Moustafa A."/>
            <person name="Platzer M."/>
            <person name="Groth M."/>
            <person name="Szafranski K."/>
            <person name="Schliwa M."/>
        </authorList>
    </citation>
    <scope>NUCLEOTIDE SEQUENCE [LARGE SCALE GENOMIC DNA]</scope>
</reference>